<dbReference type="SMART" id="SM00338">
    <property type="entry name" value="BRLZ"/>
    <property type="match status" value="1"/>
</dbReference>
<evidence type="ECO:0000313" key="9">
    <source>
        <dbReference type="EMBL" id="SPC82568.1"/>
    </source>
</evidence>
<dbReference type="EMBL" id="OIVN01000588">
    <property type="protein sequence ID" value="SPC82568.1"/>
    <property type="molecule type" value="Genomic_DNA"/>
</dbReference>
<organism evidence="9">
    <name type="scientific">Fagus sylvatica</name>
    <name type="common">Beechnut</name>
    <dbReference type="NCBI Taxonomy" id="28930"/>
    <lineage>
        <taxon>Eukaryota</taxon>
        <taxon>Viridiplantae</taxon>
        <taxon>Streptophyta</taxon>
        <taxon>Embryophyta</taxon>
        <taxon>Tracheophyta</taxon>
        <taxon>Spermatophyta</taxon>
        <taxon>Magnoliopsida</taxon>
        <taxon>eudicotyledons</taxon>
        <taxon>Gunneridae</taxon>
        <taxon>Pentapetalae</taxon>
        <taxon>rosids</taxon>
        <taxon>fabids</taxon>
        <taxon>Fagales</taxon>
        <taxon>Fagaceae</taxon>
        <taxon>Fagus</taxon>
    </lineage>
</organism>
<dbReference type="PROSITE" id="PS00036">
    <property type="entry name" value="BZIP_BASIC"/>
    <property type="match status" value="1"/>
</dbReference>
<sequence>MNKVFSVDEIADSFWSGTINSANPTHVNSAPMPRSDSEWSLMKFVEQYSAADPEIPLPETPIIATDSTLTGVVSPMESSSSKRDEFAVAEEEVLPLPLNPYPMALADSDEYRAILKSKLELACAAVALRGSKSKPEETGNVAENQSQGSNPSQLGSELNGIGHGFPMAQSEADGGPLGIPALPPLQKRSGAQVGQATSGSSRDESDDDDFEGDIEITENMDPANAKRARRMLSNRESARRSRRRKQAQMSELETQVGHLRVEHSTLSKRLSEMENNCGSSGSENRILKAEIKSMRAQVKMAEEQIKRVTGLHPLFLAMANIPNLGTPFASSPMHASTNAASPIPPNLNQLYHQPVPPVANGTPHPQRLDSSFTNNPPIPLIGNQQKDIGGSRVAAMSSVQHTTGVQQVQKQISPNASLHGTMPGWNNELSRVANNNKQI</sequence>
<dbReference type="PANTHER" id="PTHR46408:SF5">
    <property type="entry name" value="BASIC LEUCINE ZIPPER 10"/>
    <property type="match status" value="1"/>
</dbReference>
<keyword evidence="4" id="KW-0238">DNA-binding</keyword>
<comment type="subcellular location">
    <subcellularLocation>
        <location evidence="1">Nucleus</location>
    </subcellularLocation>
</comment>
<reference evidence="9" key="1">
    <citation type="submission" date="2018-02" db="EMBL/GenBank/DDBJ databases">
        <authorList>
            <person name="Cohen D.B."/>
            <person name="Kent A.D."/>
        </authorList>
    </citation>
    <scope>NUCLEOTIDE SEQUENCE</scope>
</reference>
<protein>
    <recommendedName>
        <fullName evidence="8">BZIP domain-containing protein</fullName>
    </recommendedName>
</protein>
<dbReference type="PANTHER" id="PTHR46408">
    <property type="entry name" value="BASIC LEUCINE ZIPPER 63"/>
    <property type="match status" value="1"/>
</dbReference>
<keyword evidence="5" id="KW-0804">Transcription</keyword>
<evidence type="ECO:0000256" key="3">
    <source>
        <dbReference type="ARBA" id="ARBA00023015"/>
    </source>
</evidence>
<feature type="compositionally biased region" description="Acidic residues" evidence="7">
    <location>
        <begin position="204"/>
        <end position="218"/>
    </location>
</feature>
<gene>
    <name evidence="9" type="ORF">FSB_LOCUS10450</name>
</gene>
<dbReference type="PROSITE" id="PS50217">
    <property type="entry name" value="BZIP"/>
    <property type="match status" value="1"/>
</dbReference>
<dbReference type="GO" id="GO:0003677">
    <property type="term" value="F:DNA binding"/>
    <property type="evidence" value="ECO:0007669"/>
    <property type="project" value="UniProtKB-KW"/>
</dbReference>
<dbReference type="FunFam" id="1.20.5.170:FF:000020">
    <property type="entry name" value="BZIP transcription factor"/>
    <property type="match status" value="1"/>
</dbReference>
<dbReference type="InterPro" id="IPR020983">
    <property type="entry name" value="Basic_leucine-zipper_C"/>
</dbReference>
<dbReference type="Pfam" id="PF12498">
    <property type="entry name" value="bZIP_C"/>
    <property type="match status" value="1"/>
</dbReference>
<evidence type="ECO:0000256" key="5">
    <source>
        <dbReference type="ARBA" id="ARBA00023163"/>
    </source>
</evidence>
<accession>A0A2N9F618</accession>
<dbReference type="InterPro" id="IPR004827">
    <property type="entry name" value="bZIP"/>
</dbReference>
<keyword evidence="3" id="KW-0805">Transcription regulation</keyword>
<dbReference type="GO" id="GO:0003700">
    <property type="term" value="F:DNA-binding transcription factor activity"/>
    <property type="evidence" value="ECO:0007669"/>
    <property type="project" value="InterPro"/>
</dbReference>
<dbReference type="GO" id="GO:0005634">
    <property type="term" value="C:nucleus"/>
    <property type="evidence" value="ECO:0007669"/>
    <property type="project" value="UniProtKB-SubCell"/>
</dbReference>
<feature type="region of interest" description="Disordered" evidence="7">
    <location>
        <begin position="130"/>
        <end position="253"/>
    </location>
</feature>
<evidence type="ECO:0000256" key="6">
    <source>
        <dbReference type="ARBA" id="ARBA00023242"/>
    </source>
</evidence>
<name>A0A2N9F618_FAGSY</name>
<evidence type="ECO:0000256" key="2">
    <source>
        <dbReference type="ARBA" id="ARBA00007163"/>
    </source>
</evidence>
<dbReference type="InterPro" id="IPR046347">
    <property type="entry name" value="bZIP_sf"/>
</dbReference>
<feature type="compositionally biased region" description="Polar residues" evidence="7">
    <location>
        <begin position="141"/>
        <end position="156"/>
    </location>
</feature>
<dbReference type="GO" id="GO:0046983">
    <property type="term" value="F:protein dimerization activity"/>
    <property type="evidence" value="ECO:0007669"/>
    <property type="project" value="UniProtKB-ARBA"/>
</dbReference>
<dbReference type="AlphaFoldDB" id="A0A2N9F618"/>
<dbReference type="Pfam" id="PF00170">
    <property type="entry name" value="bZIP_1"/>
    <property type="match status" value="1"/>
</dbReference>
<dbReference type="Gene3D" id="1.20.5.170">
    <property type="match status" value="1"/>
</dbReference>
<keyword evidence="6" id="KW-0539">Nucleus</keyword>
<evidence type="ECO:0000256" key="4">
    <source>
        <dbReference type="ARBA" id="ARBA00023125"/>
    </source>
</evidence>
<evidence type="ECO:0000256" key="7">
    <source>
        <dbReference type="SAM" id="MobiDB-lite"/>
    </source>
</evidence>
<evidence type="ECO:0000256" key="1">
    <source>
        <dbReference type="ARBA" id="ARBA00004123"/>
    </source>
</evidence>
<feature type="domain" description="BZIP" evidence="8">
    <location>
        <begin position="224"/>
        <end position="276"/>
    </location>
</feature>
<evidence type="ECO:0000259" key="8">
    <source>
        <dbReference type="PROSITE" id="PS50217"/>
    </source>
</evidence>
<dbReference type="SUPFAM" id="SSF57959">
    <property type="entry name" value="Leucine zipper domain"/>
    <property type="match status" value="1"/>
</dbReference>
<proteinExistence type="inferred from homology"/>
<comment type="similarity">
    <text evidence="2">Belongs to the bZIP family.</text>
</comment>